<keyword evidence="3" id="KW-1185">Reference proteome</keyword>
<evidence type="ECO:0000313" key="3">
    <source>
        <dbReference type="Proteomes" id="UP000623687"/>
    </source>
</evidence>
<feature type="region of interest" description="Disordered" evidence="1">
    <location>
        <begin position="671"/>
        <end position="731"/>
    </location>
</feature>
<feature type="region of interest" description="Disordered" evidence="1">
    <location>
        <begin position="259"/>
        <end position="395"/>
    </location>
</feature>
<reference evidence="2" key="1">
    <citation type="submission" date="2019-07" db="EMBL/GenBank/DDBJ databases">
        <authorList>
            <person name="Palmer J.M."/>
        </authorList>
    </citation>
    <scope>NUCLEOTIDE SEQUENCE</scope>
    <source>
        <strain evidence="2">PC9</strain>
    </source>
</reference>
<sequence length="814" mass="88501">MNTCLFYTHQAAVTFAWIPIVGMMQRSHLMLFLAVTSFAKRGWFAPYPRNKLTRGVHSCLGAVTPSSCPLCRKAFAPDRIKKLHVDRPENVDPGQEDETRETELLRSLSLSWGENTPQEDIEALTGEVTTFLENKADDVCIALRKARDGVLQYHKLQKKREKDRAMIVTMNRLLKTTIERAEEDSRLSKSIEESLILERDRFKTYVVYSECEIVIEKLKADLAKYQYTTNPLPKPPEPVPIDRYPAFARAAAAGLRFASDPHVPLSPKHQTNGSSAERNVNGASTSTRPHEEYVSPDPTVRAEIAARDRESAELQQAEEARRREEVARRKQKQPLYNTHRYPATDTESSGKRSDLIPGASPNQRVIPSSSTALPQGVSGWGQPVASGSSSLLGESSNGLDAAAPAGAYVAGYARGYGYGYNYAPSMKTTVSHDGVLSMPSAQSLQHVVLEETPRVGLGLYSATPNRHREPEESLLQPPQTAPVSTTTTSSRPHGYHRSSRSRRDSTPADGHVTDSTITPSSSSSGAHRSRRRSTRTGNSQNPPSTDSEAHVATPASRTASDRESISSWGTVPSNQPPGSSGSSVADLGLHWFPPGAGVRTSASSDSSRNPYFPFAPREPPNGPESVSSTSAANTSVDATPRASDHARPTVTDPLQTLSMLLETNTNLGSRHARVIIEDRPRPSRHSTLPEHSTRPSIASARTDGQSQANGSSDEHRSHRRHRPRRGSTTTGILRIIDENATPSAPPVAPAPAVTSSGVVDEGYLSDAPLPANQSFGNALGLDLTEEPLASNLVISAPTPIVSTRNFLRSWSYDH</sequence>
<protein>
    <submittedName>
        <fullName evidence="2">Uncharacterized protein</fullName>
    </submittedName>
</protein>
<feature type="compositionally biased region" description="Polar residues" evidence="1">
    <location>
        <begin position="268"/>
        <end position="287"/>
    </location>
</feature>
<accession>A0A8H6ZMC8</accession>
<dbReference type="GeneID" id="59371724"/>
<evidence type="ECO:0000256" key="1">
    <source>
        <dbReference type="SAM" id="MobiDB-lite"/>
    </source>
</evidence>
<feature type="compositionally biased region" description="Basic and acidic residues" evidence="1">
    <location>
        <begin position="674"/>
        <end position="693"/>
    </location>
</feature>
<feature type="compositionally biased region" description="Polar residues" evidence="1">
    <location>
        <begin position="360"/>
        <end position="373"/>
    </location>
</feature>
<feature type="compositionally biased region" description="Low complexity" evidence="1">
    <location>
        <begin position="386"/>
        <end position="395"/>
    </location>
</feature>
<organism evidence="2 3">
    <name type="scientific">Pleurotus ostreatus</name>
    <name type="common">Oyster mushroom</name>
    <name type="synonym">White-rot fungus</name>
    <dbReference type="NCBI Taxonomy" id="5322"/>
    <lineage>
        <taxon>Eukaryota</taxon>
        <taxon>Fungi</taxon>
        <taxon>Dikarya</taxon>
        <taxon>Basidiomycota</taxon>
        <taxon>Agaricomycotina</taxon>
        <taxon>Agaricomycetes</taxon>
        <taxon>Agaricomycetidae</taxon>
        <taxon>Agaricales</taxon>
        <taxon>Pleurotineae</taxon>
        <taxon>Pleurotaceae</taxon>
        <taxon>Pleurotus</taxon>
    </lineage>
</organism>
<feature type="region of interest" description="Disordered" evidence="1">
    <location>
        <begin position="459"/>
        <end position="651"/>
    </location>
</feature>
<evidence type="ECO:0000313" key="2">
    <source>
        <dbReference type="EMBL" id="KAF7419296.1"/>
    </source>
</evidence>
<dbReference type="EMBL" id="JACETU010000010">
    <property type="protein sequence ID" value="KAF7419296.1"/>
    <property type="molecule type" value="Genomic_DNA"/>
</dbReference>
<feature type="compositionally biased region" description="Basic and acidic residues" evidence="1">
    <location>
        <begin position="304"/>
        <end position="328"/>
    </location>
</feature>
<dbReference type="VEuPathDB" id="FungiDB:PC9H_001883"/>
<comment type="caution">
    <text evidence="2">The sequence shown here is derived from an EMBL/GenBank/DDBJ whole genome shotgun (WGS) entry which is preliminary data.</text>
</comment>
<gene>
    <name evidence="2" type="ORF">PC9H_001883</name>
</gene>
<feature type="compositionally biased region" description="Polar residues" evidence="1">
    <location>
        <begin position="476"/>
        <end position="491"/>
    </location>
</feature>
<name>A0A8H6ZMC8_PLEOS</name>
<dbReference type="OrthoDB" id="3020353at2759"/>
<feature type="compositionally biased region" description="Low complexity" evidence="1">
    <location>
        <begin position="625"/>
        <end position="639"/>
    </location>
</feature>
<feature type="compositionally biased region" description="Polar residues" evidence="1">
    <location>
        <begin position="600"/>
        <end position="609"/>
    </location>
</feature>
<proteinExistence type="predicted"/>
<dbReference type="Proteomes" id="UP000623687">
    <property type="component" value="Unassembled WGS sequence"/>
</dbReference>
<dbReference type="RefSeq" id="XP_036626150.1">
    <property type="nucleotide sequence ID" value="XM_036771529.1"/>
</dbReference>
<dbReference type="AlphaFoldDB" id="A0A8H6ZMC8"/>